<dbReference type="InterPro" id="IPR014819">
    <property type="entry name" value="PriCT_2"/>
</dbReference>
<name>A0A6L5XAZ3_9BACT</name>
<dbReference type="Pfam" id="PF08707">
    <property type="entry name" value="PriCT_2"/>
    <property type="match status" value="1"/>
</dbReference>
<dbReference type="RefSeq" id="WP_154326701.1">
    <property type="nucleotide sequence ID" value="NZ_CP045696.1"/>
</dbReference>
<organism evidence="3 4">
    <name type="scientific">Sodaliphilus pleomorphus</name>
    <dbReference type="NCBI Taxonomy" id="2606626"/>
    <lineage>
        <taxon>Bacteria</taxon>
        <taxon>Pseudomonadati</taxon>
        <taxon>Bacteroidota</taxon>
        <taxon>Bacteroidia</taxon>
        <taxon>Bacteroidales</taxon>
        <taxon>Muribaculaceae</taxon>
        <taxon>Sodaliphilus</taxon>
    </lineage>
</organism>
<feature type="domain" description="Primase C-terminal 2" evidence="1">
    <location>
        <begin position="238"/>
        <end position="304"/>
    </location>
</feature>
<comment type="caution">
    <text evidence="3">The sequence shown here is derived from an EMBL/GenBank/DDBJ whole genome shotgun (WGS) entry which is preliminary data.</text>
</comment>
<dbReference type="Proteomes" id="UP000483362">
    <property type="component" value="Unassembled WGS sequence"/>
</dbReference>
<dbReference type="Pfam" id="PF08800">
    <property type="entry name" value="BT4734-like_N"/>
    <property type="match status" value="1"/>
</dbReference>
<keyword evidence="4" id="KW-1185">Reference proteome</keyword>
<dbReference type="EMBL" id="VULT01000008">
    <property type="protein sequence ID" value="MSS17401.1"/>
    <property type="molecule type" value="Genomic_DNA"/>
</dbReference>
<evidence type="ECO:0000313" key="3">
    <source>
        <dbReference type="EMBL" id="MSS17401.1"/>
    </source>
</evidence>
<reference evidence="3 4" key="1">
    <citation type="submission" date="2019-08" db="EMBL/GenBank/DDBJ databases">
        <title>In-depth cultivation of the pig gut microbiome towards novel bacterial diversity and tailored functional studies.</title>
        <authorList>
            <person name="Wylensek D."/>
            <person name="Hitch T.C.A."/>
            <person name="Clavel T."/>
        </authorList>
    </citation>
    <scope>NUCLEOTIDE SEQUENCE [LARGE SCALE GENOMIC DNA]</scope>
    <source>
        <strain evidence="3 4">Oil-RF-744-WCA-WT-10</strain>
    </source>
</reference>
<protein>
    <submittedName>
        <fullName evidence="3">VirE protein</fullName>
    </submittedName>
</protein>
<evidence type="ECO:0000313" key="4">
    <source>
        <dbReference type="Proteomes" id="UP000483362"/>
    </source>
</evidence>
<gene>
    <name evidence="3" type="ORF">FYJ29_06480</name>
</gene>
<dbReference type="GO" id="GO:0016817">
    <property type="term" value="F:hydrolase activity, acting on acid anhydrides"/>
    <property type="evidence" value="ECO:0007669"/>
    <property type="project" value="InterPro"/>
</dbReference>
<dbReference type="AlphaFoldDB" id="A0A6L5XAZ3"/>
<proteinExistence type="predicted"/>
<accession>A0A6L5XAZ3</accession>
<sequence>MIDLDFKHLTKMKTNEEDSIFDRKISWFTSMLDVEPKDTTLGEFIAKSGEYREHIERLRACRNADERRFLKGQLPQATISGVFQGSRKADNLTAHSGLICVDIDAKDNPDVNDFEHLKENILSQIDEVSYAAHSVGGKGYFVILKLAYPGRHAAQFRELKKDFTKYGITIDGACSDVSRLRCLSYDDAPFINENASLYKGIEEEPKRIVRPFRSFRDGFFDDTDERVYMACMEIKRRNIDMTENYDDWINIGFSLASQGEEGREYFHIVSSQNGKYNERETDRKFDGFLRGNGRIGIGTFFHYCKLFGVL</sequence>
<evidence type="ECO:0000259" key="1">
    <source>
        <dbReference type="Pfam" id="PF08707"/>
    </source>
</evidence>
<dbReference type="InterPro" id="IPR014907">
    <property type="entry name" value="BT4734-like_N"/>
</dbReference>
<evidence type="ECO:0000259" key="2">
    <source>
        <dbReference type="Pfam" id="PF08800"/>
    </source>
</evidence>
<feature type="domain" description="BT4734-like N-terminal" evidence="2">
    <location>
        <begin position="70"/>
        <end position="189"/>
    </location>
</feature>